<feature type="region of interest" description="Disordered" evidence="1">
    <location>
        <begin position="500"/>
        <end position="606"/>
    </location>
</feature>
<dbReference type="EMBL" id="JARIHO010000104">
    <property type="protein sequence ID" value="KAJ7303677.1"/>
    <property type="molecule type" value="Genomic_DNA"/>
</dbReference>
<feature type="compositionally biased region" description="Basic and acidic residues" evidence="1">
    <location>
        <begin position="462"/>
        <end position="477"/>
    </location>
</feature>
<feature type="compositionally biased region" description="Low complexity" evidence="1">
    <location>
        <begin position="530"/>
        <end position="577"/>
    </location>
</feature>
<dbReference type="AlphaFoldDB" id="A0AAD6Z1L5"/>
<feature type="compositionally biased region" description="Basic residues" evidence="1">
    <location>
        <begin position="504"/>
        <end position="515"/>
    </location>
</feature>
<feature type="compositionally biased region" description="Acidic residues" evidence="1">
    <location>
        <begin position="364"/>
        <end position="387"/>
    </location>
</feature>
<feature type="compositionally biased region" description="Basic and acidic residues" evidence="1">
    <location>
        <begin position="516"/>
        <end position="525"/>
    </location>
</feature>
<feature type="compositionally biased region" description="Low complexity" evidence="1">
    <location>
        <begin position="419"/>
        <end position="431"/>
    </location>
</feature>
<comment type="caution">
    <text evidence="2">The sequence shown here is derived from an EMBL/GenBank/DDBJ whole genome shotgun (WGS) entry which is preliminary data.</text>
</comment>
<sequence length="810" mass="89176">MGKRGKKRERRRVPKEERKNLRLWAEGARENILAPHIDAYTAALNQGWRPERKFLKIVCNEFHARVSWKLPDHEEPILEEWDPAAIVTEEDLSEEDEKRKRARIKELNARIRRWFVYRIRRIRKHRRTAGLDPTKDPFAVLLAKLSGLSAPLKARQAFQQFMREKYDDSIAPVVAAQWEEERNKASAITERTKEPKAGFRAQVARDLFAELPADEQKMFGDRAKKEAQEAKAAYVASLNAPPSATPEARQRCIGNLHEFMGPILQGIHAYTGLHATLIVGGPIPVQGGELGTLHFSYGRNKTALAQHWGQWDKPRFTTNVQNFMVDYLKTAYTAQDCIDTALANTVDFSAAKYTIDAARAGDSDLSDSDSDSDNSESDTDTDSDEEDAARTRKKRKLDGLQPSTSKSKSKAPTKRKKSTSSSDPTASAPSSTPVPPGPSTSAPAALGTAPSNDDRSDEDQDRELPSDPWHLSEDDRQANIRRNQALLQAIKDDFAALATDVRQSKKQKPALKKPRMKDTPLEPTRRSSRHTTSASATDPPSLSTLPAPSLSTLPPPSSSASPALSSSTPLAPSSSAPPALPSSTPPVPSSVPPTPSAHPAGSPSLLPPVSQAVQVAMAAAPAHTGSLLLGPCPPNAPAWFVDARSQMTRITLGCHFDALLAVWTRIEDASRFEQGPTNLSHKGRPKQVGNWVAGSRGKKSYDASIPNLAEYAVTWHAWWDTLQPAWRKRGKDGEWESSGYGEGGREWGPLFQWGVNGMLNVVASLYFWGVAIAEKGNLDSDVKAWEAGVGDVTWMLEGMATYYELFKKRF</sequence>
<evidence type="ECO:0000256" key="1">
    <source>
        <dbReference type="SAM" id="MobiDB-lite"/>
    </source>
</evidence>
<name>A0AAD6Z1L5_9AGAR</name>
<evidence type="ECO:0000313" key="3">
    <source>
        <dbReference type="Proteomes" id="UP001218218"/>
    </source>
</evidence>
<protein>
    <submittedName>
        <fullName evidence="2">Uncharacterized protein</fullName>
    </submittedName>
</protein>
<feature type="compositionally biased region" description="Pro residues" evidence="1">
    <location>
        <begin position="578"/>
        <end position="596"/>
    </location>
</feature>
<gene>
    <name evidence="2" type="ORF">DFH08DRAFT_977010</name>
</gene>
<dbReference type="Proteomes" id="UP001218218">
    <property type="component" value="Unassembled WGS sequence"/>
</dbReference>
<organism evidence="2 3">
    <name type="scientific">Mycena albidolilacea</name>
    <dbReference type="NCBI Taxonomy" id="1033008"/>
    <lineage>
        <taxon>Eukaryota</taxon>
        <taxon>Fungi</taxon>
        <taxon>Dikarya</taxon>
        <taxon>Basidiomycota</taxon>
        <taxon>Agaricomycotina</taxon>
        <taxon>Agaricomycetes</taxon>
        <taxon>Agaricomycetidae</taxon>
        <taxon>Agaricales</taxon>
        <taxon>Marasmiineae</taxon>
        <taxon>Mycenaceae</taxon>
        <taxon>Mycena</taxon>
    </lineage>
</organism>
<evidence type="ECO:0000313" key="2">
    <source>
        <dbReference type="EMBL" id="KAJ7303677.1"/>
    </source>
</evidence>
<accession>A0AAD6Z1L5</accession>
<reference evidence="2" key="1">
    <citation type="submission" date="2023-03" db="EMBL/GenBank/DDBJ databases">
        <title>Massive genome expansion in bonnet fungi (Mycena s.s.) driven by repeated elements and novel gene families across ecological guilds.</title>
        <authorList>
            <consortium name="Lawrence Berkeley National Laboratory"/>
            <person name="Harder C.B."/>
            <person name="Miyauchi S."/>
            <person name="Viragh M."/>
            <person name="Kuo A."/>
            <person name="Thoen E."/>
            <person name="Andreopoulos B."/>
            <person name="Lu D."/>
            <person name="Skrede I."/>
            <person name="Drula E."/>
            <person name="Henrissat B."/>
            <person name="Morin E."/>
            <person name="Kohler A."/>
            <person name="Barry K."/>
            <person name="LaButti K."/>
            <person name="Morin E."/>
            <person name="Salamov A."/>
            <person name="Lipzen A."/>
            <person name="Mereny Z."/>
            <person name="Hegedus B."/>
            <person name="Baldrian P."/>
            <person name="Stursova M."/>
            <person name="Weitz H."/>
            <person name="Taylor A."/>
            <person name="Grigoriev I.V."/>
            <person name="Nagy L.G."/>
            <person name="Martin F."/>
            <person name="Kauserud H."/>
        </authorList>
    </citation>
    <scope>NUCLEOTIDE SEQUENCE</scope>
    <source>
        <strain evidence="2">CBHHK002</strain>
    </source>
</reference>
<proteinExistence type="predicted"/>
<feature type="compositionally biased region" description="Basic residues" evidence="1">
    <location>
        <begin position="407"/>
        <end position="418"/>
    </location>
</feature>
<keyword evidence="3" id="KW-1185">Reference proteome</keyword>
<feature type="region of interest" description="Disordered" evidence="1">
    <location>
        <begin position="361"/>
        <end position="477"/>
    </location>
</feature>